<dbReference type="EMBL" id="AUSU01003345">
    <property type="protein sequence ID" value="EPS67027.1"/>
    <property type="molecule type" value="Genomic_DNA"/>
</dbReference>
<keyword evidence="6" id="KW-0862">Zinc</keyword>
<dbReference type="Proteomes" id="UP000015453">
    <property type="component" value="Unassembled WGS sequence"/>
</dbReference>
<evidence type="ECO:0000313" key="12">
    <source>
        <dbReference type="Proteomes" id="UP000015453"/>
    </source>
</evidence>
<dbReference type="GO" id="GO:0008270">
    <property type="term" value="F:zinc ion binding"/>
    <property type="evidence" value="ECO:0007669"/>
    <property type="project" value="UniProtKB-KW"/>
</dbReference>
<dbReference type="InterPro" id="IPR017907">
    <property type="entry name" value="Znf_RING_CS"/>
</dbReference>
<proteinExistence type="predicted"/>
<dbReference type="OrthoDB" id="5600418at2759"/>
<keyword evidence="12" id="KW-1185">Reference proteome</keyword>
<dbReference type="Pfam" id="PF13639">
    <property type="entry name" value="zf-RING_2"/>
    <property type="match status" value="1"/>
</dbReference>
<evidence type="ECO:0000256" key="2">
    <source>
        <dbReference type="ARBA" id="ARBA00012483"/>
    </source>
</evidence>
<evidence type="ECO:0000313" key="11">
    <source>
        <dbReference type="EMBL" id="EPS67027.1"/>
    </source>
</evidence>
<evidence type="ECO:0000259" key="10">
    <source>
        <dbReference type="PROSITE" id="PS50089"/>
    </source>
</evidence>
<keyword evidence="4" id="KW-0479">Metal-binding</keyword>
<evidence type="ECO:0000256" key="4">
    <source>
        <dbReference type="ARBA" id="ARBA00022723"/>
    </source>
</evidence>
<dbReference type="Gene3D" id="3.30.40.10">
    <property type="entry name" value="Zinc/RING finger domain, C3HC4 (zinc finger)"/>
    <property type="match status" value="1"/>
</dbReference>
<dbReference type="EC" id="2.3.2.27" evidence="2"/>
<dbReference type="SUPFAM" id="SSF57850">
    <property type="entry name" value="RING/U-box"/>
    <property type="match status" value="1"/>
</dbReference>
<evidence type="ECO:0000256" key="9">
    <source>
        <dbReference type="PROSITE-ProRule" id="PRU00175"/>
    </source>
</evidence>
<keyword evidence="5 9" id="KW-0863">Zinc-finger</keyword>
<organism evidence="11 12">
    <name type="scientific">Genlisea aurea</name>
    <dbReference type="NCBI Taxonomy" id="192259"/>
    <lineage>
        <taxon>Eukaryota</taxon>
        <taxon>Viridiplantae</taxon>
        <taxon>Streptophyta</taxon>
        <taxon>Embryophyta</taxon>
        <taxon>Tracheophyta</taxon>
        <taxon>Spermatophyta</taxon>
        <taxon>Magnoliopsida</taxon>
        <taxon>eudicotyledons</taxon>
        <taxon>Gunneridae</taxon>
        <taxon>Pentapetalae</taxon>
        <taxon>asterids</taxon>
        <taxon>lamiids</taxon>
        <taxon>Lamiales</taxon>
        <taxon>Lentibulariaceae</taxon>
        <taxon>Genlisea</taxon>
    </lineage>
</organism>
<dbReference type="PANTHER" id="PTHR46077">
    <property type="entry name" value="E3 UBIQUITIN-PROTEIN LIGASE TOPORS"/>
    <property type="match status" value="1"/>
</dbReference>
<feature type="domain" description="RING-type" evidence="10">
    <location>
        <begin position="10"/>
        <end position="51"/>
    </location>
</feature>
<dbReference type="PROSITE" id="PS00518">
    <property type="entry name" value="ZF_RING_1"/>
    <property type="match status" value="1"/>
</dbReference>
<comment type="catalytic activity">
    <reaction evidence="1">
        <text>S-ubiquitinyl-[E2 ubiquitin-conjugating enzyme]-L-cysteine + [acceptor protein]-L-lysine = [E2 ubiquitin-conjugating enzyme]-L-cysteine + N(6)-ubiquitinyl-[acceptor protein]-L-lysine.</text>
        <dbReference type="EC" id="2.3.2.27"/>
    </reaction>
</comment>
<keyword evidence="7" id="KW-0805">Transcription regulation</keyword>
<dbReference type="GO" id="GO:0000209">
    <property type="term" value="P:protein polyubiquitination"/>
    <property type="evidence" value="ECO:0007669"/>
    <property type="project" value="TreeGrafter"/>
</dbReference>
<dbReference type="SMART" id="SM00184">
    <property type="entry name" value="RING"/>
    <property type="match status" value="1"/>
</dbReference>
<dbReference type="InterPro" id="IPR001841">
    <property type="entry name" value="Znf_RING"/>
</dbReference>
<dbReference type="GO" id="GO:0061630">
    <property type="term" value="F:ubiquitin protein ligase activity"/>
    <property type="evidence" value="ECO:0007669"/>
    <property type="project" value="UniProtKB-EC"/>
</dbReference>
<dbReference type="InterPro" id="IPR013083">
    <property type="entry name" value="Znf_RING/FYVE/PHD"/>
</dbReference>
<evidence type="ECO:0000256" key="5">
    <source>
        <dbReference type="ARBA" id="ARBA00022771"/>
    </source>
</evidence>
<accession>S8E416</accession>
<evidence type="ECO:0000256" key="7">
    <source>
        <dbReference type="ARBA" id="ARBA00023015"/>
    </source>
</evidence>
<evidence type="ECO:0000256" key="1">
    <source>
        <dbReference type="ARBA" id="ARBA00000900"/>
    </source>
</evidence>
<gene>
    <name evidence="11" type="ORF">M569_07753</name>
</gene>
<sequence>MAGSLGGKRCPICLGGLETRSPSVILPCGHAYCVGCIRRWSDVKCNCPLCNYDFRSWWLCRSSVGYGEEEASPIGRSQKNGSRRRDELLRRRRYQSYERRRIVRRSREDSVGETRSRILPKQRSFRRRVDDTPAIVAERTRQWRSSIYRSRLRGVLPPQKHVAEEKESTLKRIGPWIRRELQALLDDPDPTVIVHVVVSIFNAGKLENLRDDQVDDEFLAPLRRFLHDQTEAFWNELICFSESRLSIEAYDTVAVYES</sequence>
<keyword evidence="8" id="KW-0804">Transcription</keyword>
<comment type="caution">
    <text evidence="11">The sequence shown here is derived from an EMBL/GenBank/DDBJ whole genome shotgun (WGS) entry which is preliminary data.</text>
</comment>
<dbReference type="AlphaFoldDB" id="S8E416"/>
<reference evidence="11 12" key="1">
    <citation type="journal article" date="2013" name="BMC Genomics">
        <title>The miniature genome of a carnivorous plant Genlisea aurea contains a low number of genes and short non-coding sequences.</title>
        <authorList>
            <person name="Leushkin E.V."/>
            <person name="Sutormin R.A."/>
            <person name="Nabieva E.R."/>
            <person name="Penin A.A."/>
            <person name="Kondrashov A.S."/>
            <person name="Logacheva M.D."/>
        </authorList>
    </citation>
    <scope>NUCLEOTIDE SEQUENCE [LARGE SCALE GENOMIC DNA]</scope>
</reference>
<evidence type="ECO:0000256" key="6">
    <source>
        <dbReference type="ARBA" id="ARBA00022833"/>
    </source>
</evidence>
<dbReference type="PANTHER" id="PTHR46077:SF1">
    <property type="entry name" value="TOP1 BINDING ARGININE_SERINE RICH PROTEIN, E3 UBIQUITIN LIGASE"/>
    <property type="match status" value="1"/>
</dbReference>
<name>S8E416_9LAMI</name>
<dbReference type="PROSITE" id="PS50089">
    <property type="entry name" value="ZF_RING_2"/>
    <property type="match status" value="1"/>
</dbReference>
<evidence type="ECO:0000256" key="3">
    <source>
        <dbReference type="ARBA" id="ARBA00022679"/>
    </source>
</evidence>
<keyword evidence="3" id="KW-0808">Transferase</keyword>
<dbReference type="GO" id="GO:0006513">
    <property type="term" value="P:protein monoubiquitination"/>
    <property type="evidence" value="ECO:0007669"/>
    <property type="project" value="TreeGrafter"/>
</dbReference>
<protein>
    <recommendedName>
        <fullName evidence="2">RING-type E3 ubiquitin transferase</fullName>
        <ecNumber evidence="2">2.3.2.27</ecNumber>
    </recommendedName>
</protein>
<evidence type="ECO:0000256" key="8">
    <source>
        <dbReference type="ARBA" id="ARBA00023163"/>
    </source>
</evidence>